<evidence type="ECO:0000256" key="8">
    <source>
        <dbReference type="ARBA" id="ARBA00022840"/>
    </source>
</evidence>
<feature type="transmembrane region" description="Helical" evidence="13">
    <location>
        <begin position="28"/>
        <end position="51"/>
    </location>
</feature>
<keyword evidence="8" id="KW-0067">ATP-binding</keyword>
<dbReference type="PROSITE" id="PS50893">
    <property type="entry name" value="ABC_TRANSPORTER_2"/>
    <property type="match status" value="4"/>
</dbReference>
<dbReference type="GO" id="GO:0016887">
    <property type="term" value="F:ATP hydrolysis activity"/>
    <property type="evidence" value="ECO:0007669"/>
    <property type="project" value="InterPro"/>
</dbReference>
<feature type="transmembrane region" description="Helical" evidence="13">
    <location>
        <begin position="396"/>
        <end position="427"/>
    </location>
</feature>
<evidence type="ECO:0000313" key="17">
    <source>
        <dbReference type="Proteomes" id="UP000824120"/>
    </source>
</evidence>
<feature type="domain" description="ABC transporter" evidence="14">
    <location>
        <begin position="2518"/>
        <end position="2752"/>
    </location>
</feature>
<dbReference type="PANTHER" id="PTHR24223">
    <property type="entry name" value="ATP-BINDING CASSETTE SUB-FAMILY C"/>
    <property type="match status" value="1"/>
</dbReference>
<feature type="transmembrane region" description="Helical" evidence="13">
    <location>
        <begin position="1018"/>
        <end position="1037"/>
    </location>
</feature>
<feature type="transmembrane region" description="Helical" evidence="13">
    <location>
        <begin position="2201"/>
        <end position="2220"/>
    </location>
</feature>
<feature type="transmembrane region" description="Helical" evidence="13">
    <location>
        <begin position="1610"/>
        <end position="1635"/>
    </location>
</feature>
<gene>
    <name evidence="16" type="ORF">H5410_057862</name>
</gene>
<keyword evidence="5 13" id="KW-0812">Transmembrane</keyword>
<comment type="caution">
    <text evidence="16">The sequence shown here is derived from an EMBL/GenBank/DDBJ whole genome shotgun (WGS) entry which is preliminary data.</text>
</comment>
<keyword evidence="6" id="KW-0677">Repeat</keyword>
<dbReference type="FunFam" id="1.20.1560.10:FF:000002">
    <property type="entry name" value="ABC transporter C family member 5"/>
    <property type="match status" value="2"/>
</dbReference>
<protein>
    <recommendedName>
        <fullName evidence="3">ABC-type xenobiotic transporter</fullName>
        <ecNumber evidence="3">7.6.2.2</ecNumber>
    </recommendedName>
</protein>
<keyword evidence="7" id="KW-0547">Nucleotide-binding</keyword>
<dbReference type="Proteomes" id="UP000824120">
    <property type="component" value="Chromosome 11"/>
</dbReference>
<evidence type="ECO:0000256" key="12">
    <source>
        <dbReference type="ARBA" id="ARBA00034018"/>
    </source>
</evidence>
<evidence type="ECO:0000256" key="13">
    <source>
        <dbReference type="SAM" id="Phobius"/>
    </source>
</evidence>
<evidence type="ECO:0000256" key="3">
    <source>
        <dbReference type="ARBA" id="ARBA00012191"/>
    </source>
</evidence>
<dbReference type="PROSITE" id="PS00211">
    <property type="entry name" value="ABC_TRANSPORTER_1"/>
    <property type="match status" value="2"/>
</dbReference>
<dbReference type="CDD" id="cd03250">
    <property type="entry name" value="ABCC_MRP_domain1"/>
    <property type="match status" value="2"/>
</dbReference>
<evidence type="ECO:0000256" key="4">
    <source>
        <dbReference type="ARBA" id="ARBA00022448"/>
    </source>
</evidence>
<dbReference type="InterPro" id="IPR050173">
    <property type="entry name" value="ABC_transporter_C-like"/>
</dbReference>
<evidence type="ECO:0000256" key="6">
    <source>
        <dbReference type="ARBA" id="ARBA00022737"/>
    </source>
</evidence>
<evidence type="ECO:0000256" key="5">
    <source>
        <dbReference type="ARBA" id="ARBA00022692"/>
    </source>
</evidence>
<dbReference type="InterPro" id="IPR017871">
    <property type="entry name" value="ABC_transporter-like_CS"/>
</dbReference>
<dbReference type="Gene3D" id="1.20.1560.10">
    <property type="entry name" value="ABC transporter type 1, transmembrane domain"/>
    <property type="match status" value="5"/>
</dbReference>
<evidence type="ECO:0000256" key="1">
    <source>
        <dbReference type="ARBA" id="ARBA00004141"/>
    </source>
</evidence>
<dbReference type="EC" id="7.6.2.2" evidence="3"/>
<evidence type="ECO:0000256" key="10">
    <source>
        <dbReference type="ARBA" id="ARBA00022989"/>
    </source>
</evidence>
<feature type="transmembrane region" description="Helical" evidence="13">
    <location>
        <begin position="991"/>
        <end position="1012"/>
    </location>
</feature>
<dbReference type="InterPro" id="IPR003593">
    <property type="entry name" value="AAA+_ATPase"/>
</dbReference>
<evidence type="ECO:0000259" key="15">
    <source>
        <dbReference type="PROSITE" id="PS50929"/>
    </source>
</evidence>
<dbReference type="GO" id="GO:0016020">
    <property type="term" value="C:membrane"/>
    <property type="evidence" value="ECO:0007669"/>
    <property type="project" value="UniProtKB-SubCell"/>
</dbReference>
<dbReference type="Gene3D" id="3.40.50.300">
    <property type="entry name" value="P-loop containing nucleotide triphosphate hydrolases"/>
    <property type="match status" value="4"/>
</dbReference>
<comment type="catalytic activity">
    <reaction evidence="12">
        <text>ATP + H2O + xenobioticSide 1 = ADP + phosphate + xenobioticSide 2.</text>
        <dbReference type="EC" id="7.6.2.2"/>
    </reaction>
</comment>
<keyword evidence="11 13" id="KW-0472">Membrane</keyword>
<dbReference type="SUPFAM" id="SSF52540">
    <property type="entry name" value="P-loop containing nucleoside triphosphate hydrolases"/>
    <property type="match status" value="4"/>
</dbReference>
<keyword evidence="17" id="KW-1185">Reference proteome</keyword>
<proteinExistence type="inferred from homology"/>
<feature type="domain" description="ABC transporter" evidence="14">
    <location>
        <begin position="588"/>
        <end position="809"/>
    </location>
</feature>
<feature type="domain" description="ABC transporter" evidence="14">
    <location>
        <begin position="1198"/>
        <end position="1432"/>
    </location>
</feature>
<dbReference type="InterPro" id="IPR036640">
    <property type="entry name" value="ABC1_TM_sf"/>
</dbReference>
<dbReference type="CDD" id="cd18579">
    <property type="entry name" value="ABC_6TM_ABCC_D1"/>
    <property type="match status" value="2"/>
</dbReference>
<dbReference type="SUPFAM" id="SSF90123">
    <property type="entry name" value="ABC transporter transmembrane region"/>
    <property type="match status" value="4"/>
</dbReference>
<dbReference type="PANTHER" id="PTHR24223:SF263">
    <property type="entry name" value="ABC-TYPE XENOBIOTIC TRANSPORTER"/>
    <property type="match status" value="1"/>
</dbReference>
<evidence type="ECO:0000256" key="11">
    <source>
        <dbReference type="ARBA" id="ARBA00023136"/>
    </source>
</evidence>
<feature type="transmembrane region" description="Helical" evidence="13">
    <location>
        <begin position="63"/>
        <end position="82"/>
    </location>
</feature>
<dbReference type="EMBL" id="JACXVP010000011">
    <property type="protein sequence ID" value="KAG5577728.1"/>
    <property type="molecule type" value="Genomic_DNA"/>
</dbReference>
<feature type="transmembrane region" description="Helical" evidence="13">
    <location>
        <begin position="920"/>
        <end position="940"/>
    </location>
</feature>
<keyword evidence="4" id="KW-0813">Transport</keyword>
<comment type="subcellular location">
    <subcellularLocation>
        <location evidence="1">Membrane</location>
        <topology evidence="1">Multi-pass membrane protein</topology>
    </subcellularLocation>
</comment>
<evidence type="ECO:0000259" key="14">
    <source>
        <dbReference type="PROSITE" id="PS50893"/>
    </source>
</evidence>
<dbReference type="InterPro" id="IPR011527">
    <property type="entry name" value="ABC1_TM_dom"/>
</dbReference>
<dbReference type="InterPro" id="IPR056228">
    <property type="entry name" value="ABCC10-like_N"/>
</dbReference>
<dbReference type="OrthoDB" id="6500128at2759"/>
<feature type="transmembrane region" description="Helical" evidence="13">
    <location>
        <begin position="495"/>
        <end position="520"/>
    </location>
</feature>
<dbReference type="InterPro" id="IPR003439">
    <property type="entry name" value="ABC_transporter-like_ATP-bd"/>
</dbReference>
<feature type="transmembrane region" description="Helical" evidence="13">
    <location>
        <begin position="1103"/>
        <end position="1125"/>
    </location>
</feature>
<comment type="similarity">
    <text evidence="2">Belongs to the ABC transporter superfamily. ABCC family. Conjugate transporter (TC 3.A.1.208) subfamily.</text>
</comment>
<sequence>MNFSNTYCREPFSSFVEMLNSDSYLNHIFLLSVDFLLLFILLVVLVCKISLKKLLSYGIPKLSISSTIFNGCLSIGYIAFGVWKLKEQHQEYEFVVLLVHGITWLFVSSFISLCKQQTFLIVKIYSIIAFLLAMFLCITSMWKFDNVIDSTKVILNALSFLGAMFLLCIGFIKESEYDETFYKPLQEFEDGIITPFANAGFLGKLSFRWLNPLMKKGKRKILEDEDVPHLRSADGAGTCFDLFNEKMDMLKRKDPLGKPSILMAILLCHKKSILISGVFALIKILKLTTGPLFLHTFIEVAEGRESFKYEGFALTAGFFLAKCLESLAERQWIFRSRLIGLQVKSSLTAAIFHKQLHVLNDAKKTHSPGQIMNYVTVDAHKIGEFPFWFHQIWTTILQLVLVLCVMYYSIGVAASAALVIVILTVVVNSPLAKLQLKYQTNLMIAQDKRLKAITEALAHMKVLKLYSWEKHFMDAINKLRSEETKWLSSVQTQKGYYLLLFWSSPILVSSATFVACYLFGVPLHVSNVFTFLASIKLVQAPIRSLPDVVGAFIEAKVSLSRIVKFLEETDMHTRDMKKKRQDDVNICINCTDVSWEMNSLKPTLKDITLDIKHGEKVAVCGEVGSGKSTLLSLILGEVPYINGTVDVYGKIAYVSQTAWIQTGTIQENILFGSNMEPQRYRQAIERSSLEKDLEILPFGDLTEIGERGNNLSGGQKQRVQLARALYQDADIYLLDDPFSAVDAHTSTNLFNDYVVGALSGKTVLLVTHQVEFLPAFDSILLLSNGKIMKSGTFDELLSKSKEFQDLVNAQKTPSDPKCQEVYASNKRPKAAEIEFDNNVSSEERDDLVSLEGDQLIKAEEREVGDAGLKPYVQYLKHYKGFLYFSLAAIAHTMFVVGQYIQSYKLAIDLQDSSVSRLKLINVYSVIGFGLIIFLVLRSLLTVKMGLNASKSVYSTLSSSLFFAPMSFFDSTPLGRMLSRVSSDLSIVDIELAFLINFTVGSIIILYSTYVILCIFAPEVLLVIVLMIYVTILVQRYYNASAKELMRLNGTTKSLVANHLAESISGIMTIRAFGQEGRFFLKNLEFIDKNARPIFHTFSATEWLILRLEIICTIIMSSWMIGMTWLHRGSSTSGLTGMAFSYGLSLNATLVLCVQWQCAIANSIISIERLEQYMRIPSEESEILQINSPLPCWPTRGKVEIHDLKVRYRPNAPLVLQGISCTFEGGQKIGVVGRTGSGKTTLISALFRLVEPTDGKIIIDECDISTIRLHDLRSRIGLIPQDPTLFTGSVRYNLDPLSKYSDDQIWEVLGKCQLREAVQEKEGGLDSSVLQDGSNWSMGQRQLFCLGCALLKRSRILVLDEATASIDNATDTILQKTIRLEFADCTVITVAHRIPTVMDYTKVLAISDGNLVEFDEPKKLINKEGSLFGMLVKEYWALCKISLRQLLSYGIPKLSISSTIFNGCLGLGYIAFGVWKLKEQHQEFEVLLLLVHGITWLFVNTTKVILNALSFLGAILLLCIGFIKESEYDETFYKPLQEFEDGITSFANAGFLGKLSFWWLNPLMKKGKSKILQEGDVPRLRLVDGAGTCFDMFNEKVQMLKRKDPLGKPSILMAILLCHQKSILISGVFALIKILMLTTGPLFLHTFIEVAEGRESFKYEGYALSAGFFLAKCLESLAERQWLFRSRLIGLQVKSSLTAAIFHKQLHVLNAAKKTHSPGQIMNYVTVDAHKIGVAASAALVIIILTVLVNSPLAKLQLNYQTNLMIAQDKRLKAITEALAHMKVLKLYSWEKHFMDAINKLRSEETKWLSSVQTQKGYYLLLFWSSPILVSSATFVACYLFGIPLHVSSVFTFLASIRLVQLPIRNLPDVVGAFIEAKVSLSRIVKFLEEPDIHTRDMKKQRQDDVNICINCTDVSWEMDSLKPTLKDINLDIKHGEKVAVCGEVGSGKSTLLSLILGEVPYIKGTVDVYGKIAYVSQTAWIQTGTIQENILFGSNMEPQRYRQALERSSLVKDLEILPFGDLTEIGERGNNLSGGQKQRVQLARAFYQDADIYLLDDPFSAVDAHTSTNLFNDYVVGALSGKTVLLVTHQVEFLPAFDSILLLSNGKIMKSGTFDELLSKSKEFQDLVNAQKTPSDPKCQEVYASNKRPKAAEIQSDNVSSEERDDVDSLEGDQLIKAEEREVGDAGLKPYIQYLKHYKGFLYFSLAAIAHTMFVVGQYIQSYKLAIDLQDSSVSRLKLINAYAVIGFGLIIFLVLRSLLTVKMGIDASKSVYSTLSNSLFFAPMSFFDSTPLGRILSRVSSDMSIVDIELPFLINFTVGSIIILYSTYVILCIFAPEVLLVIVLMIYVTILVQRYYNATAKELMRLNGTTKSLVANHLAESISGIMTIRASAQEGRFFFKNLEFIDKNARPIFHTFSATEWLILRLEIICTTIMSSWMIGMTWLHRGSSISGLTGMAFSYGLSLNAALVLCVQWQCTIANSIVSVERLEQYMRIPSEESELVQTNHPLPGWPTRGKVEICDLKVRYRPNAPLVLQGISCTFEGGQKIGVVGRTGSGKTTLISALFRLVEPTDGKIIIDECDISTIRLHDLRSRIGIIPQDPTLFTGSVRYNLDPLSEYSDDQIWEVLDKCQLREAVQEKEGGLDSSVLQDGSNWSMGQRQLFCLGRALLKRSRILVLDEATASIDNATDAILQKTIRLEFADCTVITVAHRIPTVMDHTKVLAMNNGKLVEFDEPKKLINKEGSLFWMLVKEYWAQINV</sequence>
<dbReference type="FunFam" id="3.40.50.300:FF:000169">
    <property type="entry name" value="ABC transporter C family member 3"/>
    <property type="match status" value="2"/>
</dbReference>
<feature type="domain" description="ABC transmembrane type-1" evidence="15">
    <location>
        <begin position="1623"/>
        <end position="1875"/>
    </location>
</feature>
<dbReference type="GO" id="GO:0005524">
    <property type="term" value="F:ATP binding"/>
    <property type="evidence" value="ECO:0007669"/>
    <property type="project" value="UniProtKB-KW"/>
</dbReference>
<evidence type="ECO:0000256" key="7">
    <source>
        <dbReference type="ARBA" id="ARBA00022741"/>
    </source>
</evidence>
<feature type="transmembrane region" description="Helical" evidence="13">
    <location>
        <begin position="1731"/>
        <end position="1748"/>
    </location>
</feature>
<dbReference type="InterPro" id="IPR044746">
    <property type="entry name" value="ABCC_6TM_D1"/>
</dbReference>
<feature type="domain" description="ABC transmembrane type-1" evidence="15">
    <location>
        <begin position="892"/>
        <end position="1161"/>
    </location>
</feature>
<dbReference type="Pfam" id="PF00005">
    <property type="entry name" value="ABC_tran"/>
    <property type="match status" value="4"/>
</dbReference>
<keyword evidence="9" id="KW-1278">Translocase</keyword>
<feature type="transmembrane region" description="Helical" evidence="13">
    <location>
        <begin position="2339"/>
        <end position="2357"/>
    </location>
</feature>
<dbReference type="Pfam" id="PF24358">
    <property type="entry name" value="ABCC10_N"/>
    <property type="match status" value="2"/>
</dbReference>
<feature type="transmembrane region" description="Helical" evidence="13">
    <location>
        <begin position="153"/>
        <end position="172"/>
    </location>
</feature>
<feature type="domain" description="ABC transmembrane type-1" evidence="15">
    <location>
        <begin position="2212"/>
        <end position="2481"/>
    </location>
</feature>
<accession>A0A9J5WRU6</accession>
<feature type="transmembrane region" description="Helical" evidence="13">
    <location>
        <begin position="2313"/>
        <end position="2332"/>
    </location>
</feature>
<feature type="domain" description="ABC transporter" evidence="14">
    <location>
        <begin position="1909"/>
        <end position="2130"/>
    </location>
</feature>
<dbReference type="SMART" id="SM00382">
    <property type="entry name" value="AAA"/>
    <property type="match status" value="4"/>
</dbReference>
<name>A0A9J5WRU6_SOLCO</name>
<feature type="transmembrane region" description="Helical" evidence="13">
    <location>
        <begin position="880"/>
        <end position="900"/>
    </location>
</feature>
<feature type="transmembrane region" description="Helical" evidence="13">
    <location>
        <begin position="1542"/>
        <end position="1559"/>
    </location>
</feature>
<dbReference type="CDD" id="cd03244">
    <property type="entry name" value="ABCC_MRP_domain2"/>
    <property type="match status" value="2"/>
</dbReference>
<dbReference type="CDD" id="cd18580">
    <property type="entry name" value="ABC_6TM_ABCC_D2"/>
    <property type="match status" value="2"/>
</dbReference>
<reference evidence="16 17" key="1">
    <citation type="submission" date="2020-09" db="EMBL/GenBank/DDBJ databases">
        <title>De no assembly of potato wild relative species, Solanum commersonii.</title>
        <authorList>
            <person name="Cho K."/>
        </authorList>
    </citation>
    <scope>NUCLEOTIDE SEQUENCE [LARGE SCALE GENOMIC DNA]</scope>
    <source>
        <strain evidence="16">LZ3.2</strain>
        <tissue evidence="16">Leaf</tissue>
    </source>
</reference>
<feature type="transmembrane region" description="Helical" evidence="13">
    <location>
        <begin position="94"/>
        <end position="113"/>
    </location>
</feature>
<feature type="transmembrane region" description="Helical" evidence="13">
    <location>
        <begin position="1503"/>
        <end position="1522"/>
    </location>
</feature>
<feature type="transmembrane region" description="Helical" evidence="13">
    <location>
        <begin position="2240"/>
        <end position="2260"/>
    </location>
</feature>
<dbReference type="InterPro" id="IPR027417">
    <property type="entry name" value="P-loop_NTPase"/>
</dbReference>
<dbReference type="FunFam" id="3.40.50.300:FF:000508">
    <property type="entry name" value="ABC transporter C family member 5"/>
    <property type="match status" value="2"/>
</dbReference>
<evidence type="ECO:0000313" key="16">
    <source>
        <dbReference type="EMBL" id="KAG5577728.1"/>
    </source>
</evidence>
<dbReference type="GO" id="GO:0008559">
    <property type="term" value="F:ABC-type xenobiotic transporter activity"/>
    <property type="evidence" value="ECO:0007669"/>
    <property type="project" value="UniProtKB-EC"/>
</dbReference>
<evidence type="ECO:0000256" key="9">
    <source>
        <dbReference type="ARBA" id="ARBA00022967"/>
    </source>
</evidence>
<evidence type="ECO:0000256" key="2">
    <source>
        <dbReference type="ARBA" id="ARBA00009726"/>
    </source>
</evidence>
<feature type="transmembrane region" description="Helical" evidence="13">
    <location>
        <begin position="119"/>
        <end position="141"/>
    </location>
</feature>
<dbReference type="PROSITE" id="PS50929">
    <property type="entry name" value="ABC_TM1F"/>
    <property type="match status" value="4"/>
</dbReference>
<feature type="domain" description="ABC transmembrane type-1" evidence="15">
    <location>
        <begin position="290"/>
        <end position="554"/>
    </location>
</feature>
<dbReference type="FunFam" id="1.20.1560.10:FF:000003">
    <property type="entry name" value="ABC transporter C family member 10"/>
    <property type="match status" value="1"/>
</dbReference>
<keyword evidence="10 13" id="KW-1133">Transmembrane helix</keyword>
<dbReference type="Pfam" id="PF00664">
    <property type="entry name" value="ABC_membrane"/>
    <property type="match status" value="4"/>
</dbReference>
<dbReference type="InterPro" id="IPR044726">
    <property type="entry name" value="ABCC_6TM_D2"/>
</dbReference>
<organism evidence="16 17">
    <name type="scientific">Solanum commersonii</name>
    <name type="common">Commerson's wild potato</name>
    <name type="synonym">Commerson's nightshade</name>
    <dbReference type="NCBI Taxonomy" id="4109"/>
    <lineage>
        <taxon>Eukaryota</taxon>
        <taxon>Viridiplantae</taxon>
        <taxon>Streptophyta</taxon>
        <taxon>Embryophyta</taxon>
        <taxon>Tracheophyta</taxon>
        <taxon>Spermatophyta</taxon>
        <taxon>Magnoliopsida</taxon>
        <taxon>eudicotyledons</taxon>
        <taxon>Gunneridae</taxon>
        <taxon>Pentapetalae</taxon>
        <taxon>asterids</taxon>
        <taxon>lamiids</taxon>
        <taxon>Solanales</taxon>
        <taxon>Solanaceae</taxon>
        <taxon>Solanoideae</taxon>
        <taxon>Solaneae</taxon>
        <taxon>Solanum</taxon>
    </lineage>
</organism>
<feature type="transmembrane region" description="Helical" evidence="13">
    <location>
        <begin position="1816"/>
        <end position="1836"/>
    </location>
</feature>